<dbReference type="InterPro" id="IPR036095">
    <property type="entry name" value="PTS_EIIB-like_sf"/>
</dbReference>
<dbReference type="EMBL" id="CP147247">
    <property type="protein sequence ID" value="WYJ90916.1"/>
    <property type="molecule type" value="Genomic_DNA"/>
</dbReference>
<evidence type="ECO:0000313" key="9">
    <source>
        <dbReference type="EMBL" id="WYJ90916.1"/>
    </source>
</evidence>
<dbReference type="OrthoDB" id="5917025at2"/>
<evidence type="ECO:0000256" key="4">
    <source>
        <dbReference type="ARBA" id="ARBA00022679"/>
    </source>
</evidence>
<organism evidence="8">
    <name type="scientific">Candidatus Enterococcus clewellii</name>
    <dbReference type="NCBI Taxonomy" id="1834193"/>
    <lineage>
        <taxon>Bacteria</taxon>
        <taxon>Bacillati</taxon>
        <taxon>Bacillota</taxon>
        <taxon>Bacilli</taxon>
        <taxon>Lactobacillales</taxon>
        <taxon>Enterococcaceae</taxon>
        <taxon>Enterococcus</taxon>
    </lineage>
</organism>
<gene>
    <name evidence="8" type="ORF">A5888_001448</name>
    <name evidence="9" type="ORF">A5888_002684</name>
</gene>
<dbReference type="GO" id="GO:0009401">
    <property type="term" value="P:phosphoenolpyruvate-dependent sugar phosphotransferase system"/>
    <property type="evidence" value="ECO:0007669"/>
    <property type="project" value="UniProtKB-KW"/>
</dbReference>
<dbReference type="PROSITE" id="PS51100">
    <property type="entry name" value="PTS_EIIB_TYPE_3"/>
    <property type="match status" value="1"/>
</dbReference>
<dbReference type="PANTHER" id="PTHR34581">
    <property type="entry name" value="PTS SYSTEM N,N'-DIACETYLCHITOBIOSE-SPECIFIC EIIB COMPONENT"/>
    <property type="match status" value="1"/>
</dbReference>
<name>A0A242K9T2_9ENTE</name>
<reference evidence="9" key="2">
    <citation type="submission" date="2017-05" db="EMBL/GenBank/DDBJ databases">
        <authorList>
            <consortium name="The Broad Institute Genomics Platform"/>
            <consortium name="The Broad Institute Genomic Center for Infectious Diseases"/>
            <person name="Earl A."/>
            <person name="Manson A."/>
            <person name="Schwartman J."/>
            <person name="Gilmore M."/>
            <person name="Abouelleil A."/>
            <person name="Cao P."/>
            <person name="Chapman S."/>
            <person name="Cusick C."/>
            <person name="Shea T."/>
            <person name="Young S."/>
            <person name="Neafsey D."/>
            <person name="Nusbaum C."/>
            <person name="Birren B."/>
        </authorList>
    </citation>
    <scope>NUCLEOTIDE SEQUENCE</scope>
    <source>
        <strain evidence="9">9E7_DIV0242</strain>
    </source>
</reference>
<keyword evidence="2" id="KW-0597">Phosphoprotein</keyword>
<dbReference type="PANTHER" id="PTHR34581:SF2">
    <property type="entry name" value="PTS SYSTEM N,N'-DIACETYLCHITOBIOSE-SPECIFIC EIIB COMPONENT"/>
    <property type="match status" value="1"/>
</dbReference>
<evidence type="ECO:0000256" key="1">
    <source>
        <dbReference type="ARBA" id="ARBA00022448"/>
    </source>
</evidence>
<evidence type="ECO:0000256" key="3">
    <source>
        <dbReference type="ARBA" id="ARBA00022597"/>
    </source>
</evidence>
<evidence type="ECO:0000313" key="8">
    <source>
        <dbReference type="EMBL" id="OTP17310.1"/>
    </source>
</evidence>
<keyword evidence="1" id="KW-0813">Transport</keyword>
<evidence type="ECO:0000256" key="6">
    <source>
        <dbReference type="PROSITE-ProRule" id="PRU00423"/>
    </source>
</evidence>
<feature type="domain" description="PTS EIIB type-3" evidence="7">
    <location>
        <begin position="1"/>
        <end position="130"/>
    </location>
</feature>
<evidence type="ECO:0000256" key="2">
    <source>
        <dbReference type="ARBA" id="ARBA00022553"/>
    </source>
</evidence>
<sequence>MLIYICCAGGMTSSMFCQKISKAADPAEVYFGHLTDVISDFEHLSHTYPTLIAYGGEGEINHQALTPIFQPYVDQVLVCPQVRYKTASLQKLLEPLNIPCSDLDMRTFGNMNGEKALADILELKKEFEKED</sequence>
<keyword evidence="4" id="KW-0808">Transferase</keyword>
<keyword evidence="5" id="KW-0598">Phosphotransferase system</keyword>
<dbReference type="Gene3D" id="3.40.50.2300">
    <property type="match status" value="1"/>
</dbReference>
<reference evidence="9" key="3">
    <citation type="submission" date="2024-03" db="EMBL/GenBank/DDBJ databases">
        <title>The Genome Sequence of Enterococcus sp. DIV0242b.</title>
        <authorList>
            <consortium name="The Broad Institute Genomics Platform"/>
            <consortium name="The Broad Institute Microbial Omics Core"/>
            <consortium name="The Broad Institute Genomic Center for Infectious Diseases"/>
            <person name="Earl A."/>
            <person name="Manson A."/>
            <person name="Gilmore M."/>
            <person name="Schwartman J."/>
            <person name="Shea T."/>
            <person name="Abouelleil A."/>
            <person name="Cao P."/>
            <person name="Chapman S."/>
            <person name="Cusick C."/>
            <person name="Young S."/>
            <person name="Neafsey D."/>
            <person name="Nusbaum C."/>
            <person name="Birren B."/>
        </authorList>
    </citation>
    <scope>NUCLEOTIDE SEQUENCE</scope>
    <source>
        <strain evidence="9">9E7_DIV0242</strain>
    </source>
</reference>
<dbReference type="Proteomes" id="UP000195141">
    <property type="component" value="Chromosome"/>
</dbReference>
<protein>
    <recommendedName>
        <fullName evidence="7">PTS EIIB type-3 domain-containing protein</fullName>
    </recommendedName>
</protein>
<keyword evidence="10" id="KW-1185">Reference proteome</keyword>
<accession>A0A242K9T2</accession>
<dbReference type="InterPro" id="IPR051819">
    <property type="entry name" value="PTS_sugar-specific_EIIB"/>
</dbReference>
<evidence type="ECO:0000256" key="5">
    <source>
        <dbReference type="ARBA" id="ARBA00022683"/>
    </source>
</evidence>
<feature type="modified residue" description="Phosphocysteine; by EIIA" evidence="6">
    <location>
        <position position="7"/>
    </location>
</feature>
<reference evidence="8" key="1">
    <citation type="submission" date="2017-05" db="EMBL/GenBank/DDBJ databases">
        <title>The Genome Sequence of Enterococcus sp. 9E7_DIV0242.</title>
        <authorList>
            <consortium name="The Broad Institute Genomics Platform"/>
            <consortium name="The Broad Institute Genomic Center for Infectious Diseases"/>
            <person name="Earl A."/>
            <person name="Manson A."/>
            <person name="Schwartman J."/>
            <person name="Gilmore M."/>
            <person name="Abouelleil A."/>
            <person name="Cao P."/>
            <person name="Chapman S."/>
            <person name="Cusick C."/>
            <person name="Shea T."/>
            <person name="Young S."/>
            <person name="Neafsey D."/>
            <person name="Nusbaum C."/>
            <person name="Birren B."/>
        </authorList>
    </citation>
    <scope>NUCLEOTIDE SEQUENCE [LARGE SCALE GENOMIC DNA]</scope>
    <source>
        <strain evidence="8">9E7_DIV0242</strain>
    </source>
</reference>
<dbReference type="GO" id="GO:0008982">
    <property type="term" value="F:protein-N(PI)-phosphohistidine-sugar phosphotransferase activity"/>
    <property type="evidence" value="ECO:0007669"/>
    <property type="project" value="InterPro"/>
</dbReference>
<dbReference type="InterPro" id="IPR013012">
    <property type="entry name" value="PTS_EIIB_3"/>
</dbReference>
<keyword evidence="3" id="KW-0762">Sugar transport</keyword>
<evidence type="ECO:0000313" key="10">
    <source>
        <dbReference type="Proteomes" id="UP000195141"/>
    </source>
</evidence>
<evidence type="ECO:0000259" key="7">
    <source>
        <dbReference type="PROSITE" id="PS51100"/>
    </source>
</evidence>
<dbReference type="RefSeq" id="WP_086348548.1">
    <property type="nucleotide sequence ID" value="NZ_CP147247.1"/>
</dbReference>
<dbReference type="SUPFAM" id="SSF52794">
    <property type="entry name" value="PTS system IIB component-like"/>
    <property type="match status" value="1"/>
</dbReference>
<dbReference type="EMBL" id="NGMM01000002">
    <property type="protein sequence ID" value="OTP17310.1"/>
    <property type="molecule type" value="Genomic_DNA"/>
</dbReference>
<proteinExistence type="predicted"/>
<dbReference type="AlphaFoldDB" id="A0A242K9T2"/>